<dbReference type="EMBL" id="CP089274">
    <property type="protein sequence ID" value="USP72826.1"/>
    <property type="molecule type" value="Genomic_DNA"/>
</dbReference>
<name>A0A9Q8YZE4_CURCL</name>
<organism evidence="1 2">
    <name type="scientific">Curvularia clavata</name>
    <dbReference type="NCBI Taxonomy" id="95742"/>
    <lineage>
        <taxon>Eukaryota</taxon>
        <taxon>Fungi</taxon>
        <taxon>Dikarya</taxon>
        <taxon>Ascomycota</taxon>
        <taxon>Pezizomycotina</taxon>
        <taxon>Dothideomycetes</taxon>
        <taxon>Pleosporomycetidae</taxon>
        <taxon>Pleosporales</taxon>
        <taxon>Pleosporineae</taxon>
        <taxon>Pleosporaceae</taxon>
        <taxon>Curvularia</taxon>
    </lineage>
</organism>
<dbReference type="AlphaFoldDB" id="A0A9Q8YZE4"/>
<evidence type="ECO:0000313" key="1">
    <source>
        <dbReference type="EMBL" id="USP72826.1"/>
    </source>
</evidence>
<dbReference type="VEuPathDB" id="FungiDB:yc1106_00100"/>
<dbReference type="Proteomes" id="UP001056012">
    <property type="component" value="Chromosome 1"/>
</dbReference>
<accession>A0A9Q8YZE4</accession>
<evidence type="ECO:0000313" key="2">
    <source>
        <dbReference type="Proteomes" id="UP001056012"/>
    </source>
</evidence>
<gene>
    <name evidence="1" type="ORF">yc1106_00100</name>
</gene>
<dbReference type="OrthoDB" id="4966at2759"/>
<reference evidence="1" key="1">
    <citation type="submission" date="2021-12" db="EMBL/GenBank/DDBJ databases">
        <title>Curvularia clavata genome.</title>
        <authorList>
            <person name="Cao Y."/>
        </authorList>
    </citation>
    <scope>NUCLEOTIDE SEQUENCE</scope>
    <source>
        <strain evidence="1">Yc1106</strain>
    </source>
</reference>
<proteinExistence type="predicted"/>
<keyword evidence="2" id="KW-1185">Reference proteome</keyword>
<sequence length="497" mass="58100">MDFGPYYIKASKKREMEESDQTLDYNTHDHIPQFPTYGTTDAAPRVLDRRQHRRRNVAIDTWGPEFMTSLRNNLPEEEPKEQPFGVYRSIIRHPNLFPLFVLRLPFASLMSLYAIDKEFHWYFNKYYVSNIKKYACYHAPVACRIFGWALYPWLCISDPMLKPMDTRNWLARDVPGFRWLGMVLWRQSVIRSILTILAIEGHRVPAACETVLMKFWCLMETNNKRQRLAYIRNKEIWSDSDIIHFHLFLIKLDMRFTDPVLGNGAGGLSQLLLSQKSLSTLWEVLSGKLRFEYDDVYKMIRGTFHEDDLDTDGLPWLLDPVNNATDPPINGLLSFDHWDNNSPRMPYAFYMVITEGIKRKLHVQRYYVDFLLYGWIDNVTGKNLPVPTKLRGEKHVRLPREGWPEEEVRRSLVKEIDRRFGGSMTEEQGATYKGKGKAPVYNDRKTFEKSKMLTRQIVDNLSDGILDDVTATLRCFFMATKIETVQSDATRAGSHVL</sequence>
<protein>
    <submittedName>
        <fullName evidence="1">Uncharacterized protein</fullName>
    </submittedName>
</protein>